<accession>F4RHZ7</accession>
<gene>
    <name evidence="2" type="ORF">MELLADRAFT_85224</name>
</gene>
<feature type="compositionally biased region" description="Basic and acidic residues" evidence="1">
    <location>
        <begin position="11"/>
        <end position="23"/>
    </location>
</feature>
<dbReference type="GO" id="GO:0006364">
    <property type="term" value="P:rRNA processing"/>
    <property type="evidence" value="ECO:0007669"/>
    <property type="project" value="InterPro"/>
</dbReference>
<dbReference type="PANTHER" id="PTHR28272">
    <property type="entry name" value="RIBONUCLEASES P/MRP PROTEIN SUBUNIT POP3"/>
    <property type="match status" value="1"/>
</dbReference>
<feature type="region of interest" description="Disordered" evidence="1">
    <location>
        <begin position="235"/>
        <end position="260"/>
    </location>
</feature>
<dbReference type="GO" id="GO:0000171">
    <property type="term" value="F:ribonuclease MRP activity"/>
    <property type="evidence" value="ECO:0007669"/>
    <property type="project" value="TreeGrafter"/>
</dbReference>
<dbReference type="AlphaFoldDB" id="F4RHZ7"/>
<dbReference type="STRING" id="747676.F4RHZ7"/>
<feature type="compositionally biased region" description="Polar residues" evidence="1">
    <location>
        <begin position="1"/>
        <end position="10"/>
    </location>
</feature>
<evidence type="ECO:0000313" key="2">
    <source>
        <dbReference type="EMBL" id="EGG08044.1"/>
    </source>
</evidence>
<feature type="compositionally biased region" description="Polar residues" evidence="1">
    <location>
        <begin position="235"/>
        <end position="256"/>
    </location>
</feature>
<keyword evidence="3" id="KW-1185">Reference proteome</keyword>
<dbReference type="GO" id="GO:0005829">
    <property type="term" value="C:cytosol"/>
    <property type="evidence" value="ECO:0007669"/>
    <property type="project" value="TreeGrafter"/>
</dbReference>
<evidence type="ECO:0000256" key="1">
    <source>
        <dbReference type="SAM" id="MobiDB-lite"/>
    </source>
</evidence>
<dbReference type="GO" id="GO:0000172">
    <property type="term" value="C:ribonuclease MRP complex"/>
    <property type="evidence" value="ECO:0007669"/>
    <property type="project" value="TreeGrafter"/>
</dbReference>
<reference evidence="3" key="1">
    <citation type="journal article" date="2011" name="Proc. Natl. Acad. Sci. U.S.A.">
        <title>Obligate biotrophy features unraveled by the genomic analysis of rust fungi.</title>
        <authorList>
            <person name="Duplessis S."/>
            <person name="Cuomo C.A."/>
            <person name="Lin Y.-C."/>
            <person name="Aerts A."/>
            <person name="Tisserant E."/>
            <person name="Veneault-Fourrey C."/>
            <person name="Joly D.L."/>
            <person name="Hacquard S."/>
            <person name="Amselem J."/>
            <person name="Cantarel B.L."/>
            <person name="Chiu R."/>
            <person name="Coutinho P.M."/>
            <person name="Feau N."/>
            <person name="Field M."/>
            <person name="Frey P."/>
            <person name="Gelhaye E."/>
            <person name="Goldberg J."/>
            <person name="Grabherr M.G."/>
            <person name="Kodira C.D."/>
            <person name="Kohler A."/>
            <person name="Kuees U."/>
            <person name="Lindquist E.A."/>
            <person name="Lucas S.M."/>
            <person name="Mago R."/>
            <person name="Mauceli E."/>
            <person name="Morin E."/>
            <person name="Murat C."/>
            <person name="Pangilinan J.L."/>
            <person name="Park R."/>
            <person name="Pearson M."/>
            <person name="Quesneville H."/>
            <person name="Rouhier N."/>
            <person name="Sakthikumar S."/>
            <person name="Salamov A.A."/>
            <person name="Schmutz J."/>
            <person name="Selles B."/>
            <person name="Shapiro H."/>
            <person name="Tanguay P."/>
            <person name="Tuskan G.A."/>
            <person name="Henrissat B."/>
            <person name="Van de Peer Y."/>
            <person name="Rouze P."/>
            <person name="Ellis J.G."/>
            <person name="Dodds P.N."/>
            <person name="Schein J.E."/>
            <person name="Zhong S."/>
            <person name="Hamelin R.C."/>
            <person name="Grigoriev I.V."/>
            <person name="Szabo L.J."/>
            <person name="Martin F."/>
        </authorList>
    </citation>
    <scope>NUCLEOTIDE SEQUENCE [LARGE SCALE GENOMIC DNA]</scope>
    <source>
        <strain evidence="3">98AG31 / pathotype 3-4-7</strain>
    </source>
</reference>
<dbReference type="GeneID" id="18933764"/>
<dbReference type="eggNOG" id="ENOG502RB5A">
    <property type="taxonomic scope" value="Eukaryota"/>
</dbReference>
<feature type="compositionally biased region" description="Basic residues" evidence="1">
    <location>
        <begin position="82"/>
        <end position="91"/>
    </location>
</feature>
<dbReference type="OrthoDB" id="20109at2759"/>
<dbReference type="RefSeq" id="XP_007408809.1">
    <property type="nucleotide sequence ID" value="XM_007408747.1"/>
</dbReference>
<dbReference type="GO" id="GO:0034965">
    <property type="term" value="P:intronic box C/D snoRNA processing"/>
    <property type="evidence" value="ECO:0007669"/>
    <property type="project" value="TreeGrafter"/>
</dbReference>
<protein>
    <submittedName>
        <fullName evidence="2">Uncharacterized protein</fullName>
    </submittedName>
</protein>
<name>F4RHZ7_MELLP</name>
<organism evidence="3">
    <name type="scientific">Melampsora larici-populina (strain 98AG31 / pathotype 3-4-7)</name>
    <name type="common">Poplar leaf rust fungus</name>
    <dbReference type="NCBI Taxonomy" id="747676"/>
    <lineage>
        <taxon>Eukaryota</taxon>
        <taxon>Fungi</taxon>
        <taxon>Dikarya</taxon>
        <taxon>Basidiomycota</taxon>
        <taxon>Pucciniomycotina</taxon>
        <taxon>Pucciniomycetes</taxon>
        <taxon>Pucciniales</taxon>
        <taxon>Melampsoraceae</taxon>
        <taxon>Melampsora</taxon>
    </lineage>
</organism>
<feature type="region of interest" description="Disordered" evidence="1">
    <location>
        <begin position="1"/>
        <end position="23"/>
    </location>
</feature>
<dbReference type="GO" id="GO:0008033">
    <property type="term" value="P:tRNA processing"/>
    <property type="evidence" value="ECO:0007669"/>
    <property type="project" value="InterPro"/>
</dbReference>
<sequence length="358" mass="39520">MNSNIDIQNSTKKEIPKPIPTEDSKSTPILKKCVWRPVLGSALGVPWPTLSQDAAEQVLEGVTEILRDFTSQVNSLGLKQNATRKRKTKRKHMDDTASRTLSRISDIQAMDADVVQDDPCPEQTSDASCPPATGMYDDRLSEFRNRVPDTKDQTIISSPPTDPKLGMNFTPPIDAKSNNMANLDPIPPQATETSTCGTKLAERLCFRRERTKSKDQVIVGIKVITQMLESRIRELQSSTPRITSKPKTPTLETRNGSVEPDDAPFKRQYIFVCRDDLNPTSVVDHLPLMIASLNRMLLSWKPSSAADQAKQNSAWYLISLPRGSSAKLSLALGIKRTAAVAISGSTPGFNELISLYLT</sequence>
<dbReference type="KEGG" id="mlr:MELLADRAFT_85224"/>
<dbReference type="HOGENOM" id="CLU_774053_0_0_1"/>
<dbReference type="Proteomes" id="UP000001072">
    <property type="component" value="Unassembled WGS sequence"/>
</dbReference>
<dbReference type="VEuPathDB" id="FungiDB:MELLADRAFT_85224"/>
<dbReference type="EMBL" id="GL883102">
    <property type="protein sequence ID" value="EGG08044.1"/>
    <property type="molecule type" value="Genomic_DNA"/>
</dbReference>
<dbReference type="GO" id="GO:0004526">
    <property type="term" value="F:ribonuclease P activity"/>
    <property type="evidence" value="ECO:0007669"/>
    <property type="project" value="TreeGrafter"/>
</dbReference>
<dbReference type="InterPro" id="IPR013241">
    <property type="entry name" value="RNase_P_Pop3"/>
</dbReference>
<evidence type="ECO:0000313" key="3">
    <source>
        <dbReference type="Proteomes" id="UP000001072"/>
    </source>
</evidence>
<dbReference type="PANTHER" id="PTHR28272:SF1">
    <property type="entry name" value="RIBONUCLEASES P_MRP PROTEIN SUBUNIT POP3"/>
    <property type="match status" value="1"/>
</dbReference>
<dbReference type="InParanoid" id="F4RHZ7"/>
<feature type="region of interest" description="Disordered" evidence="1">
    <location>
        <begin position="80"/>
        <end position="99"/>
    </location>
</feature>
<proteinExistence type="predicted"/>
<dbReference type="GO" id="GO:0005655">
    <property type="term" value="C:nucleolar ribonuclease P complex"/>
    <property type="evidence" value="ECO:0007669"/>
    <property type="project" value="TreeGrafter"/>
</dbReference>